<dbReference type="Gene3D" id="1.10.10.1940">
    <property type="match status" value="1"/>
</dbReference>
<organism evidence="3 4">
    <name type="scientific">Acrobeloides nanus</name>
    <dbReference type="NCBI Taxonomy" id="290746"/>
    <lineage>
        <taxon>Eukaryota</taxon>
        <taxon>Metazoa</taxon>
        <taxon>Ecdysozoa</taxon>
        <taxon>Nematoda</taxon>
        <taxon>Chromadorea</taxon>
        <taxon>Rhabditida</taxon>
        <taxon>Tylenchina</taxon>
        <taxon>Cephalobomorpha</taxon>
        <taxon>Cephaloboidea</taxon>
        <taxon>Cephalobidae</taxon>
        <taxon>Acrobeloides</taxon>
    </lineage>
</organism>
<name>A0A914DLX2_9BILA</name>
<protein>
    <submittedName>
        <fullName evidence="4">ShKT domain-containing protein</fullName>
    </submittedName>
</protein>
<sequence>MPAHHHDFSAASKESVHISLLALALDNNPYAINFFNSSNELLGGDVQSYVLDQLTRKITNYENFNKTYPGFGGFLPWYNANDTGIFLMSGYWSQRVPSLDNGEMIWGLVAAYKKLADIGQTALAARYKNYIDMLAKNALIVFMDTTNNDTVFGIRTVSLINDTKAMPTTSNYGRDPGDTGLLNDPYEGELFLLFADLFSDWSNFGGQASKDRIWAGKQKNEFIRSLSTPQGQISVEQGWEFSSHEKWKYMELPYFDSPIVNQTYLNGEKARTWFSYMNNYAGMFAAVTNISVPGRNDTYNPNYIGEGITPLAESPTQNTIVTPYGAFPLLLHPVSKPYGLVWYANMLSGSKMQGPQGSTESISLDGQYIAPINTWDSKITSVMAFCGGIFDITRDYLNQTGTYNRFYQLVDTLYSTTFSGILEGTNIDFKLPSAAFTRTQTFSSCGGSNTPSPSTCSDMSSDCFSYLSFCNVQSYHSQMCKQCRKTCNLCSDTTC</sequence>
<dbReference type="Pfam" id="PF01549">
    <property type="entry name" value="ShK"/>
    <property type="match status" value="1"/>
</dbReference>
<dbReference type="AlphaFoldDB" id="A0A914DLX2"/>
<dbReference type="InterPro" id="IPR058773">
    <property type="entry name" value="SGL_GH162"/>
</dbReference>
<dbReference type="Proteomes" id="UP000887540">
    <property type="component" value="Unplaced"/>
</dbReference>
<dbReference type="PROSITE" id="PS51670">
    <property type="entry name" value="SHKT"/>
    <property type="match status" value="1"/>
</dbReference>
<feature type="domain" description="ShKT" evidence="2">
    <location>
        <begin position="456"/>
        <end position="490"/>
    </location>
</feature>
<evidence type="ECO:0000313" key="4">
    <source>
        <dbReference type="WBParaSite" id="ACRNAN_scaffold286.g21525.t1"/>
    </source>
</evidence>
<reference evidence="4" key="1">
    <citation type="submission" date="2022-11" db="UniProtKB">
        <authorList>
            <consortium name="WormBaseParasite"/>
        </authorList>
    </citation>
    <scope>IDENTIFICATION</scope>
</reference>
<dbReference type="SMART" id="SM00254">
    <property type="entry name" value="ShKT"/>
    <property type="match status" value="1"/>
</dbReference>
<dbReference type="WBParaSite" id="ACRNAN_scaffold286.g21525.t1">
    <property type="protein sequence ID" value="ACRNAN_scaffold286.g21525.t1"/>
    <property type="gene ID" value="ACRNAN_scaffold286.g21525"/>
</dbReference>
<comment type="caution">
    <text evidence="1">Lacks conserved residue(s) required for the propagation of feature annotation.</text>
</comment>
<evidence type="ECO:0000259" key="2">
    <source>
        <dbReference type="PROSITE" id="PS51670"/>
    </source>
</evidence>
<feature type="disulfide bond" evidence="1">
    <location>
        <begin position="456"/>
        <end position="490"/>
    </location>
</feature>
<dbReference type="InterPro" id="IPR003582">
    <property type="entry name" value="ShKT_dom"/>
</dbReference>
<proteinExistence type="predicted"/>
<keyword evidence="3" id="KW-1185">Reference proteome</keyword>
<evidence type="ECO:0000313" key="3">
    <source>
        <dbReference type="Proteomes" id="UP000887540"/>
    </source>
</evidence>
<evidence type="ECO:0000256" key="1">
    <source>
        <dbReference type="PROSITE-ProRule" id="PRU01005"/>
    </source>
</evidence>
<dbReference type="Pfam" id="PF26157">
    <property type="entry name" value="SGL_GH162"/>
    <property type="match status" value="1"/>
</dbReference>
<accession>A0A914DLX2</accession>
<keyword evidence="1" id="KW-1015">Disulfide bond</keyword>